<evidence type="ECO:0000313" key="2">
    <source>
        <dbReference type="Proteomes" id="UP000039865"/>
    </source>
</evidence>
<sequence length="144" mass="16757">MCQSNFCIGSGDYTLLIQGLMDQSLSLSDPRGKLQLVCQGQYYGAKLYKDAFKIYPANFNPCKTSLYRLYMRLVKNGDKVTHEEFINFFPHIAARAEVWVKVLDNSGKIAYNLDWYTQHNAYVKQQKLQEKNQRLAQQSKKLKF</sequence>
<evidence type="ECO:0000313" key="1">
    <source>
        <dbReference type="EMBL" id="CDW79481.1"/>
    </source>
</evidence>
<protein>
    <submittedName>
        <fullName evidence="1">Uncharacterized protein</fullName>
    </submittedName>
</protein>
<dbReference type="EMBL" id="CCKQ01008041">
    <property type="protein sequence ID" value="CDW79481.1"/>
    <property type="molecule type" value="Genomic_DNA"/>
</dbReference>
<accession>A0A078ACB9</accession>
<proteinExistence type="predicted"/>
<dbReference type="InParanoid" id="A0A078ACB9"/>
<organism evidence="1 2">
    <name type="scientific">Stylonychia lemnae</name>
    <name type="common">Ciliate</name>
    <dbReference type="NCBI Taxonomy" id="5949"/>
    <lineage>
        <taxon>Eukaryota</taxon>
        <taxon>Sar</taxon>
        <taxon>Alveolata</taxon>
        <taxon>Ciliophora</taxon>
        <taxon>Intramacronucleata</taxon>
        <taxon>Spirotrichea</taxon>
        <taxon>Stichotrichia</taxon>
        <taxon>Sporadotrichida</taxon>
        <taxon>Oxytrichidae</taxon>
        <taxon>Stylonychinae</taxon>
        <taxon>Stylonychia</taxon>
    </lineage>
</organism>
<gene>
    <name evidence="1" type="primary">Contig19578.g20760</name>
    <name evidence="1" type="ORF">STYLEM_8469</name>
</gene>
<dbReference type="AlphaFoldDB" id="A0A078ACB9"/>
<reference evidence="1 2" key="1">
    <citation type="submission" date="2014-06" db="EMBL/GenBank/DDBJ databases">
        <authorList>
            <person name="Swart Estienne"/>
        </authorList>
    </citation>
    <scope>NUCLEOTIDE SEQUENCE [LARGE SCALE GENOMIC DNA]</scope>
    <source>
        <strain evidence="1 2">130c</strain>
    </source>
</reference>
<keyword evidence="2" id="KW-1185">Reference proteome</keyword>
<name>A0A078ACB9_STYLE</name>
<dbReference type="Proteomes" id="UP000039865">
    <property type="component" value="Unassembled WGS sequence"/>
</dbReference>